<dbReference type="AlphaFoldDB" id="X1IQI0"/>
<name>X1IQI0_9ZZZZ</name>
<dbReference type="EMBL" id="BARU01028509">
    <property type="protein sequence ID" value="GAH71475.1"/>
    <property type="molecule type" value="Genomic_DNA"/>
</dbReference>
<evidence type="ECO:0000313" key="1">
    <source>
        <dbReference type="EMBL" id="GAH71475.1"/>
    </source>
</evidence>
<proteinExistence type="predicted"/>
<protein>
    <submittedName>
        <fullName evidence="1">Uncharacterized protein</fullName>
    </submittedName>
</protein>
<organism evidence="1">
    <name type="scientific">marine sediment metagenome</name>
    <dbReference type="NCBI Taxonomy" id="412755"/>
    <lineage>
        <taxon>unclassified sequences</taxon>
        <taxon>metagenomes</taxon>
        <taxon>ecological metagenomes</taxon>
    </lineage>
</organism>
<gene>
    <name evidence="1" type="ORF">S03H2_45498</name>
</gene>
<reference evidence="1" key="1">
    <citation type="journal article" date="2014" name="Front. Microbiol.">
        <title>High frequency of phylogenetically diverse reductive dehalogenase-homologous genes in deep subseafloor sedimentary metagenomes.</title>
        <authorList>
            <person name="Kawai M."/>
            <person name="Futagami T."/>
            <person name="Toyoda A."/>
            <person name="Takaki Y."/>
            <person name="Nishi S."/>
            <person name="Hori S."/>
            <person name="Arai W."/>
            <person name="Tsubouchi T."/>
            <person name="Morono Y."/>
            <person name="Uchiyama I."/>
            <person name="Ito T."/>
            <person name="Fujiyama A."/>
            <person name="Inagaki F."/>
            <person name="Takami H."/>
        </authorList>
    </citation>
    <scope>NUCLEOTIDE SEQUENCE</scope>
    <source>
        <strain evidence="1">Expedition CK06-06</strain>
    </source>
</reference>
<sequence length="34" mass="3695">EEIIKMKTEKNNKTTGMHPILIGCGVVGAFGKHI</sequence>
<comment type="caution">
    <text evidence="1">The sequence shown here is derived from an EMBL/GenBank/DDBJ whole genome shotgun (WGS) entry which is preliminary data.</text>
</comment>
<feature type="non-terminal residue" evidence="1">
    <location>
        <position position="1"/>
    </location>
</feature>
<accession>X1IQI0</accession>